<sequence>MGSQHPIPDALGPPTEHYDSGERRPLSPQRPPPPPQLALQSDWQIDRAPVRSTKVAHGGCEMGARWGVVGRGLGGEGQQKGLVVGIKVQDEGEWEHR</sequence>
<accession>A0A1X7V3E1</accession>
<organism evidence="2">
    <name type="scientific">Amphimedon queenslandica</name>
    <name type="common">Sponge</name>
    <dbReference type="NCBI Taxonomy" id="400682"/>
    <lineage>
        <taxon>Eukaryota</taxon>
        <taxon>Metazoa</taxon>
        <taxon>Porifera</taxon>
        <taxon>Demospongiae</taxon>
        <taxon>Heteroscleromorpha</taxon>
        <taxon>Haplosclerida</taxon>
        <taxon>Niphatidae</taxon>
        <taxon>Amphimedon</taxon>
    </lineage>
</organism>
<protein>
    <submittedName>
        <fullName evidence="2">Uncharacterized protein</fullName>
    </submittedName>
</protein>
<reference evidence="2" key="1">
    <citation type="submission" date="2017-05" db="UniProtKB">
        <authorList>
            <consortium name="EnsemblMetazoa"/>
        </authorList>
    </citation>
    <scope>IDENTIFICATION</scope>
</reference>
<feature type="compositionally biased region" description="Basic and acidic residues" evidence="1">
    <location>
        <begin position="16"/>
        <end position="25"/>
    </location>
</feature>
<dbReference type="InParanoid" id="A0A1X7V3E1"/>
<evidence type="ECO:0000256" key="1">
    <source>
        <dbReference type="SAM" id="MobiDB-lite"/>
    </source>
</evidence>
<feature type="region of interest" description="Disordered" evidence="1">
    <location>
        <begin position="1"/>
        <end position="45"/>
    </location>
</feature>
<dbReference type="EnsemblMetazoa" id="Aqu2.1.34523_001">
    <property type="protein sequence ID" value="Aqu2.1.34523_001"/>
    <property type="gene ID" value="Aqu2.1.34523"/>
</dbReference>
<evidence type="ECO:0000313" key="2">
    <source>
        <dbReference type="EnsemblMetazoa" id="Aqu2.1.34523_001"/>
    </source>
</evidence>
<dbReference type="AlphaFoldDB" id="A0A1X7V3E1"/>
<proteinExistence type="predicted"/>
<name>A0A1X7V3E1_AMPQE</name>